<comment type="caution">
    <text evidence="1">The sequence shown here is derived from an EMBL/GenBank/DDBJ whole genome shotgun (WGS) entry which is preliminary data.</text>
</comment>
<gene>
    <name evidence="1" type="ORF">QJS10_CPB17g00624</name>
</gene>
<reference evidence="1" key="2">
    <citation type="submission" date="2023-06" db="EMBL/GenBank/DDBJ databases">
        <authorList>
            <person name="Ma L."/>
            <person name="Liu K.-W."/>
            <person name="Li Z."/>
            <person name="Hsiao Y.-Y."/>
            <person name="Qi Y."/>
            <person name="Fu T."/>
            <person name="Tang G."/>
            <person name="Zhang D."/>
            <person name="Sun W.-H."/>
            <person name="Liu D.-K."/>
            <person name="Li Y."/>
            <person name="Chen G.-Z."/>
            <person name="Liu X.-D."/>
            <person name="Liao X.-Y."/>
            <person name="Jiang Y.-T."/>
            <person name="Yu X."/>
            <person name="Hao Y."/>
            <person name="Huang J."/>
            <person name="Zhao X.-W."/>
            <person name="Ke S."/>
            <person name="Chen Y.-Y."/>
            <person name="Wu W.-L."/>
            <person name="Hsu J.-L."/>
            <person name="Lin Y.-F."/>
            <person name="Huang M.-D."/>
            <person name="Li C.-Y."/>
            <person name="Huang L."/>
            <person name="Wang Z.-W."/>
            <person name="Zhao X."/>
            <person name="Zhong W.-Y."/>
            <person name="Peng D.-H."/>
            <person name="Ahmad S."/>
            <person name="Lan S."/>
            <person name="Zhang J.-S."/>
            <person name="Tsai W.-C."/>
            <person name="Van De Peer Y."/>
            <person name="Liu Z.-J."/>
        </authorList>
    </citation>
    <scope>NUCLEOTIDE SEQUENCE</scope>
    <source>
        <strain evidence="1">CP</strain>
        <tissue evidence="1">Leaves</tissue>
    </source>
</reference>
<dbReference type="Proteomes" id="UP001180020">
    <property type="component" value="Unassembled WGS sequence"/>
</dbReference>
<organism evidence="1 2">
    <name type="scientific">Acorus calamus</name>
    <name type="common">Sweet flag</name>
    <dbReference type="NCBI Taxonomy" id="4465"/>
    <lineage>
        <taxon>Eukaryota</taxon>
        <taxon>Viridiplantae</taxon>
        <taxon>Streptophyta</taxon>
        <taxon>Embryophyta</taxon>
        <taxon>Tracheophyta</taxon>
        <taxon>Spermatophyta</taxon>
        <taxon>Magnoliopsida</taxon>
        <taxon>Liliopsida</taxon>
        <taxon>Acoraceae</taxon>
        <taxon>Acorus</taxon>
    </lineage>
</organism>
<dbReference type="AlphaFoldDB" id="A0AAV9CXW0"/>
<evidence type="ECO:0000313" key="2">
    <source>
        <dbReference type="Proteomes" id="UP001180020"/>
    </source>
</evidence>
<sequence length="64" mass="6844">MEIMKNEIIEVKDGSVCSLTQAAGAAFVIIGQSYTVLGAGYASWPWSSPIHMKAEAIRLGVQFA</sequence>
<dbReference type="EMBL" id="JAUJYO010000017">
    <property type="protein sequence ID" value="KAK1293339.1"/>
    <property type="molecule type" value="Genomic_DNA"/>
</dbReference>
<protein>
    <submittedName>
        <fullName evidence="1">Uncharacterized protein</fullName>
    </submittedName>
</protein>
<keyword evidence="2" id="KW-1185">Reference proteome</keyword>
<accession>A0AAV9CXW0</accession>
<name>A0AAV9CXW0_ACOCL</name>
<proteinExistence type="predicted"/>
<evidence type="ECO:0000313" key="1">
    <source>
        <dbReference type="EMBL" id="KAK1293339.1"/>
    </source>
</evidence>
<reference evidence="1" key="1">
    <citation type="journal article" date="2023" name="Nat. Commun.">
        <title>Diploid and tetraploid genomes of Acorus and the evolution of monocots.</title>
        <authorList>
            <person name="Ma L."/>
            <person name="Liu K.W."/>
            <person name="Li Z."/>
            <person name="Hsiao Y.Y."/>
            <person name="Qi Y."/>
            <person name="Fu T."/>
            <person name="Tang G.D."/>
            <person name="Zhang D."/>
            <person name="Sun W.H."/>
            <person name="Liu D.K."/>
            <person name="Li Y."/>
            <person name="Chen G.Z."/>
            <person name="Liu X.D."/>
            <person name="Liao X.Y."/>
            <person name="Jiang Y.T."/>
            <person name="Yu X."/>
            <person name="Hao Y."/>
            <person name="Huang J."/>
            <person name="Zhao X.W."/>
            <person name="Ke S."/>
            <person name="Chen Y.Y."/>
            <person name="Wu W.L."/>
            <person name="Hsu J.L."/>
            <person name="Lin Y.F."/>
            <person name="Huang M.D."/>
            <person name="Li C.Y."/>
            <person name="Huang L."/>
            <person name="Wang Z.W."/>
            <person name="Zhao X."/>
            <person name="Zhong W.Y."/>
            <person name="Peng D.H."/>
            <person name="Ahmad S."/>
            <person name="Lan S."/>
            <person name="Zhang J.S."/>
            <person name="Tsai W.C."/>
            <person name="Van de Peer Y."/>
            <person name="Liu Z.J."/>
        </authorList>
    </citation>
    <scope>NUCLEOTIDE SEQUENCE</scope>
    <source>
        <strain evidence="1">CP</strain>
    </source>
</reference>